<dbReference type="InterPro" id="IPR011426">
    <property type="entry name" value="CamS"/>
</dbReference>
<dbReference type="RefSeq" id="WP_180366271.1">
    <property type="nucleotide sequence ID" value="NZ_FOIT01000005.1"/>
</dbReference>
<organism evidence="1 2">
    <name type="scientific">Aliicoccus persicus</name>
    <dbReference type="NCBI Taxonomy" id="930138"/>
    <lineage>
        <taxon>Bacteria</taxon>
        <taxon>Bacillati</taxon>
        <taxon>Bacillota</taxon>
        <taxon>Bacilli</taxon>
        <taxon>Bacillales</taxon>
        <taxon>Staphylococcaceae</taxon>
        <taxon>Aliicoccus</taxon>
    </lineage>
</organism>
<dbReference type="PROSITE" id="PS51257">
    <property type="entry name" value="PROKAR_LIPOPROTEIN"/>
    <property type="match status" value="1"/>
</dbReference>
<accession>A0A662Z4X8</accession>
<keyword evidence="2" id="KW-1185">Reference proteome</keyword>
<dbReference type="PIRSF" id="PIRSF012509">
    <property type="entry name" value="CamS"/>
    <property type="match status" value="1"/>
</dbReference>
<dbReference type="Pfam" id="PF07537">
    <property type="entry name" value="CamS"/>
    <property type="match status" value="1"/>
</dbReference>
<gene>
    <name evidence="1" type="ORF">SAMN05192557_1693</name>
</gene>
<reference evidence="1 2" key="1">
    <citation type="submission" date="2016-10" db="EMBL/GenBank/DDBJ databases">
        <authorList>
            <person name="Varghese N."/>
            <person name="Submissions S."/>
        </authorList>
    </citation>
    <scope>NUCLEOTIDE SEQUENCE [LARGE SCALE GENOMIC DNA]</scope>
    <source>
        <strain evidence="1 2">IBRC-M10081</strain>
    </source>
</reference>
<evidence type="ECO:0000313" key="2">
    <source>
        <dbReference type="Proteomes" id="UP000243605"/>
    </source>
</evidence>
<dbReference type="EMBL" id="FOIT01000005">
    <property type="protein sequence ID" value="SEW11621.1"/>
    <property type="molecule type" value="Genomic_DNA"/>
</dbReference>
<proteinExistence type="predicted"/>
<evidence type="ECO:0000313" key="1">
    <source>
        <dbReference type="EMBL" id="SEW11621.1"/>
    </source>
</evidence>
<sequence length="394" mass="43892">MKKWLLIGVLLLAACADDGVDTSQDIVTDVDIPVSDGEETVTSSVGLNESYYQSVIPYELSPSRGLTSTNMVSTYNIESFEAGLLEHSKEVFSVEDYYFREGQVFTSDIVRGYLSRAYSEDEIADMSDEARESSGAFSNMGLNPSVQGETNEAVIAENYPRYLSHILEQNYMVENEDGEYELEGMTIGLALNSEHLYRSDNSSSTQAMAINESDSVSFAEGAIEEILERLRANEAYEDIDIFFAVYIQSGRYDIVPGKFVMTALSPGGESEIESFESVEEEFELLPATGETIVSDAINAEYRNFNTRLTEYFDNFSQTIGLARFKDGQFTELNITIPIDYTSRSEVVAMAQHVKDILLNSFAGIEVEVVISSAHETYAVITKDSDDNISYYVFD</sequence>
<dbReference type="AlphaFoldDB" id="A0A662Z4X8"/>
<protein>
    <submittedName>
        <fullName evidence="1">Protein involved in sex pheromone biosynthesis</fullName>
    </submittedName>
</protein>
<dbReference type="Proteomes" id="UP000243605">
    <property type="component" value="Unassembled WGS sequence"/>
</dbReference>
<name>A0A662Z4X8_9STAP</name>
<dbReference type="Gene3D" id="3.10.570.10">
    <property type="entry name" value="sex pheromone staph- cam373 precursor domain"/>
    <property type="match status" value="1"/>
</dbReference>
<dbReference type="CDD" id="cd13441">
    <property type="entry name" value="CamS_repeat_1"/>
    <property type="match status" value="1"/>
</dbReference>